<evidence type="ECO:0000256" key="1">
    <source>
        <dbReference type="ARBA" id="ARBA00022598"/>
    </source>
</evidence>
<evidence type="ECO:0000259" key="7">
    <source>
        <dbReference type="Pfam" id="PF01171"/>
    </source>
</evidence>
<keyword evidence="1 6" id="KW-0436">Ligase</keyword>
<dbReference type="NCBIfam" id="TIGR02432">
    <property type="entry name" value="lysidine_TilS_N"/>
    <property type="match status" value="1"/>
</dbReference>
<dbReference type="Gene3D" id="3.40.50.620">
    <property type="entry name" value="HUPs"/>
    <property type="match status" value="1"/>
</dbReference>
<keyword evidence="6" id="KW-0963">Cytoplasm</keyword>
<dbReference type="PANTHER" id="PTHR43033:SF5">
    <property type="entry name" value="TRNA(ILE)-LYSIDINE SYNTHETASE"/>
    <property type="match status" value="1"/>
</dbReference>
<comment type="caution">
    <text evidence="8">The sequence shown here is derived from an EMBL/GenBank/DDBJ whole genome shotgun (WGS) entry which is preliminary data.</text>
</comment>
<dbReference type="Proteomes" id="UP001518990">
    <property type="component" value="Unassembled WGS sequence"/>
</dbReference>
<evidence type="ECO:0000313" key="9">
    <source>
        <dbReference type="Proteomes" id="UP001518990"/>
    </source>
</evidence>
<keyword evidence="2 6" id="KW-0819">tRNA processing</keyword>
<comment type="function">
    <text evidence="6">Ligates lysine onto the cytidine present at position 34 of the AUA codon-specific tRNA(Ile) that contains the anticodon CAU, in an ATP-dependent manner. Cytidine is converted to lysidine, thus changing the amino acid specificity of the tRNA from methionine to isoleucine.</text>
</comment>
<comment type="similarity">
    <text evidence="6">Belongs to the tRNA(Ile)-lysidine synthase family.</text>
</comment>
<dbReference type="InterPro" id="IPR014729">
    <property type="entry name" value="Rossmann-like_a/b/a_fold"/>
</dbReference>
<gene>
    <name evidence="6 8" type="primary">tilS</name>
    <name evidence="8" type="ORF">IAI60_12455</name>
</gene>
<dbReference type="GO" id="GO:0032267">
    <property type="term" value="F:tRNA(Ile)-lysidine synthase activity"/>
    <property type="evidence" value="ECO:0007669"/>
    <property type="project" value="UniProtKB-EC"/>
</dbReference>
<evidence type="ECO:0000256" key="2">
    <source>
        <dbReference type="ARBA" id="ARBA00022694"/>
    </source>
</evidence>
<dbReference type="RefSeq" id="WP_207447625.1">
    <property type="nucleotide sequence ID" value="NZ_CP061091.1"/>
</dbReference>
<comment type="caution">
    <text evidence="6">Lacks conserved residue(s) required for the propagation of feature annotation.</text>
</comment>
<dbReference type="Pfam" id="PF01171">
    <property type="entry name" value="ATP_bind_3"/>
    <property type="match status" value="1"/>
</dbReference>
<name>A0ABS3KDA2_9PROT</name>
<sequence length="408" mass="41768">MKTLPGADSAPGAEEFAALMAPLGPFGLAPRLAVGVSGGPHSLALALLARDWTRARGGHLHGLVVDHGLRAESAAEADWTADTLRQLGIEAEILSLSLPGGTAIQERARAARLSAMLDRCASLGAAWLLLGQHRGDQAETLLFRALRGSGGAGLAGMAAARPAAQALLLRPLLDMPPARLESLLKVNGVVPLRDPSNLDPRFTRARLRLALGDAGGQGAGTAALAEAARAFARRRARLEAAVAARLAGALHLAPQGWARLDGAALGNDSVAEMGMAALLRLLSGAEHAPAGAAVAALLRRGQGTLHGVHWSGGLLCREAAACALPVLAVAGVRWDGRWRVLRVVEGATIGALGRDAAWLPRPARRGLPARVLAGLPALRRGGAILSVPALRLGVGGELCFDPAGGPLP</sequence>
<keyword evidence="9" id="KW-1185">Reference proteome</keyword>
<dbReference type="PANTHER" id="PTHR43033">
    <property type="entry name" value="TRNA(ILE)-LYSIDINE SYNTHASE-RELATED"/>
    <property type="match status" value="1"/>
</dbReference>
<dbReference type="SUPFAM" id="SSF52402">
    <property type="entry name" value="Adenine nucleotide alpha hydrolases-like"/>
    <property type="match status" value="1"/>
</dbReference>
<reference evidence="8 9" key="1">
    <citation type="submission" date="2020-09" db="EMBL/GenBank/DDBJ databases">
        <title>Roseomonas.</title>
        <authorList>
            <person name="Zhu W."/>
        </authorList>
    </citation>
    <scope>NUCLEOTIDE SEQUENCE [LARGE SCALE GENOMIC DNA]</scope>
    <source>
        <strain evidence="8 9">1311</strain>
    </source>
</reference>
<dbReference type="InterPro" id="IPR012094">
    <property type="entry name" value="tRNA_Ile_lys_synt"/>
</dbReference>
<evidence type="ECO:0000256" key="4">
    <source>
        <dbReference type="ARBA" id="ARBA00022840"/>
    </source>
</evidence>
<organism evidence="8 9">
    <name type="scientific">Roseomonas marmotae</name>
    <dbReference type="NCBI Taxonomy" id="2768161"/>
    <lineage>
        <taxon>Bacteria</taxon>
        <taxon>Pseudomonadati</taxon>
        <taxon>Pseudomonadota</taxon>
        <taxon>Alphaproteobacteria</taxon>
        <taxon>Acetobacterales</taxon>
        <taxon>Roseomonadaceae</taxon>
        <taxon>Roseomonas</taxon>
    </lineage>
</organism>
<dbReference type="EC" id="6.3.4.19" evidence="6"/>
<feature type="domain" description="tRNA(Ile)-lysidine/2-thiocytidine synthase N-terminal" evidence="7">
    <location>
        <begin position="32"/>
        <end position="208"/>
    </location>
</feature>
<evidence type="ECO:0000256" key="3">
    <source>
        <dbReference type="ARBA" id="ARBA00022741"/>
    </source>
</evidence>
<evidence type="ECO:0000256" key="5">
    <source>
        <dbReference type="ARBA" id="ARBA00048539"/>
    </source>
</evidence>
<dbReference type="InterPro" id="IPR012795">
    <property type="entry name" value="tRNA_Ile_lys_synt_N"/>
</dbReference>
<keyword evidence="3" id="KW-0547">Nucleotide-binding</keyword>
<keyword evidence="4" id="KW-0067">ATP-binding</keyword>
<protein>
    <recommendedName>
        <fullName evidence="6">tRNA(Ile)-lysidine synthase</fullName>
        <ecNumber evidence="6">6.3.4.19</ecNumber>
    </recommendedName>
    <alternativeName>
        <fullName evidence="6">tRNA(Ile)-2-lysyl-cytidine synthase</fullName>
    </alternativeName>
    <alternativeName>
        <fullName evidence="6">tRNA(Ile)-lysidine synthetase</fullName>
    </alternativeName>
</protein>
<evidence type="ECO:0000313" key="8">
    <source>
        <dbReference type="EMBL" id="MBO1075417.1"/>
    </source>
</evidence>
<dbReference type="CDD" id="cd01992">
    <property type="entry name" value="TilS_N"/>
    <property type="match status" value="1"/>
</dbReference>
<dbReference type="EMBL" id="JACTNF010000011">
    <property type="protein sequence ID" value="MBO1075417.1"/>
    <property type="molecule type" value="Genomic_DNA"/>
</dbReference>
<proteinExistence type="inferred from homology"/>
<comment type="subcellular location">
    <subcellularLocation>
        <location evidence="6">Cytoplasm</location>
    </subcellularLocation>
</comment>
<accession>A0ABS3KDA2</accession>
<dbReference type="InterPro" id="IPR011063">
    <property type="entry name" value="TilS/TtcA_N"/>
</dbReference>
<comment type="catalytic activity">
    <reaction evidence="5 6">
        <text>cytidine(34) in tRNA(Ile2) + L-lysine + ATP = lysidine(34) in tRNA(Ile2) + AMP + diphosphate + H(+)</text>
        <dbReference type="Rhea" id="RHEA:43744"/>
        <dbReference type="Rhea" id="RHEA-COMP:10625"/>
        <dbReference type="Rhea" id="RHEA-COMP:10670"/>
        <dbReference type="ChEBI" id="CHEBI:15378"/>
        <dbReference type="ChEBI" id="CHEBI:30616"/>
        <dbReference type="ChEBI" id="CHEBI:32551"/>
        <dbReference type="ChEBI" id="CHEBI:33019"/>
        <dbReference type="ChEBI" id="CHEBI:82748"/>
        <dbReference type="ChEBI" id="CHEBI:83665"/>
        <dbReference type="ChEBI" id="CHEBI:456215"/>
        <dbReference type="EC" id="6.3.4.19"/>
    </reaction>
</comment>
<dbReference type="HAMAP" id="MF_01161">
    <property type="entry name" value="tRNA_Ile_lys_synt"/>
    <property type="match status" value="1"/>
</dbReference>
<evidence type="ECO:0000256" key="6">
    <source>
        <dbReference type="HAMAP-Rule" id="MF_01161"/>
    </source>
</evidence>